<proteinExistence type="predicted"/>
<keyword evidence="2" id="KW-1185">Reference proteome</keyword>
<reference evidence="1" key="1">
    <citation type="submission" date="2022-07" db="EMBL/GenBank/DDBJ databases">
        <title>Genome Sequence of Phlebia brevispora.</title>
        <authorList>
            <person name="Buettner E."/>
        </authorList>
    </citation>
    <scope>NUCLEOTIDE SEQUENCE</scope>
    <source>
        <strain evidence="1">MPL23</strain>
    </source>
</reference>
<comment type="caution">
    <text evidence="1">The sequence shown here is derived from an EMBL/GenBank/DDBJ whole genome shotgun (WGS) entry which is preliminary data.</text>
</comment>
<dbReference type="EMBL" id="JANHOG010000441">
    <property type="protein sequence ID" value="KAJ3554327.1"/>
    <property type="molecule type" value="Genomic_DNA"/>
</dbReference>
<accession>A0ACC1T6Q1</accession>
<dbReference type="Proteomes" id="UP001148662">
    <property type="component" value="Unassembled WGS sequence"/>
</dbReference>
<gene>
    <name evidence="1" type="ORF">NM688_g3167</name>
</gene>
<sequence length="441" mass="50033">MSRAEDLPEEILDRILYFVANDSYHSTGGVVNKAGLCSCSLTCRYWARRTIAALFDTISLRSHSDLNTLLDLFATSQRPIASDIRAIHIVQADDKNQPPWIHHALLRLGHKLPHLCEMVYSDVETKPKRHPNPVLPKGLPVFFTNFGHLRELWLQDQHFHSFTDFVHLVGRLSLLQTLSCGRLSWTNQTLHMPSSRSRCSSRLSVIHLVSCQAVWPAVWLFTAPATSQLISHEASSNIDGLPLYLDPDDAVVINDVIRCFLSHERMESSTLTLTRADQTTWHLKCAENSARMRPDESRKDGPCAPDITFHVALEKQRTSSGILSRPRQDPAVAYRLQAIEFSRFRDSSNPYRTDSLASAAWDELERIMVEGQSTAVRIQIKLPAENMRHIEAYEQLQEAILARMPSRRAHAEDDKLFLRVGWKEIMKAHSRGSTGSMTTPK</sequence>
<evidence type="ECO:0000313" key="2">
    <source>
        <dbReference type="Proteomes" id="UP001148662"/>
    </source>
</evidence>
<protein>
    <submittedName>
        <fullName evidence="1">Uncharacterized protein</fullName>
    </submittedName>
</protein>
<evidence type="ECO:0000313" key="1">
    <source>
        <dbReference type="EMBL" id="KAJ3554327.1"/>
    </source>
</evidence>
<organism evidence="1 2">
    <name type="scientific">Phlebia brevispora</name>
    <dbReference type="NCBI Taxonomy" id="194682"/>
    <lineage>
        <taxon>Eukaryota</taxon>
        <taxon>Fungi</taxon>
        <taxon>Dikarya</taxon>
        <taxon>Basidiomycota</taxon>
        <taxon>Agaricomycotina</taxon>
        <taxon>Agaricomycetes</taxon>
        <taxon>Polyporales</taxon>
        <taxon>Meruliaceae</taxon>
        <taxon>Phlebia</taxon>
    </lineage>
</organism>
<name>A0ACC1T6Q1_9APHY</name>